<dbReference type="EMBL" id="KX349234">
    <property type="protein sequence ID" value="AON99282.1"/>
    <property type="molecule type" value="Genomic_DNA"/>
</dbReference>
<evidence type="ECO:0000313" key="9">
    <source>
        <dbReference type="Proteomes" id="UP000219792"/>
    </source>
</evidence>
<accession>A0A1D7RD20</accession>
<dbReference type="EMBL" id="KX349274">
    <property type="protein sequence ID" value="AOO07841.1"/>
    <property type="molecule type" value="Genomic_DNA"/>
</dbReference>
<dbReference type="EMBL" id="KX349231">
    <property type="protein sequence ID" value="AON98639.1"/>
    <property type="molecule type" value="Genomic_DNA"/>
</dbReference>
<evidence type="ECO:0000313" key="11">
    <source>
        <dbReference type="Proteomes" id="UP000220290"/>
    </source>
</evidence>
<dbReference type="Proteomes" id="UP000220745">
    <property type="component" value="Segment"/>
</dbReference>
<dbReference type="Proteomes" id="UP000220231">
    <property type="component" value="Segment"/>
</dbReference>
<dbReference type="EMBL" id="KX349280">
    <property type="protein sequence ID" value="AOO09129.1"/>
    <property type="molecule type" value="Genomic_DNA"/>
</dbReference>
<dbReference type="Proteomes" id="UP000220290">
    <property type="component" value="Segment"/>
</dbReference>
<dbReference type="InterPro" id="IPR012668">
    <property type="entry name" value="CHP02466"/>
</dbReference>
<proteinExistence type="predicted"/>
<name>A0A1D7RD20_9CAUD</name>
<gene>
    <name evidence="1" type="ORF">LIS011010_053</name>
    <name evidence="2" type="ORF">LIS061010_054</name>
    <name evidence="3" type="ORF">LIS121010_053</name>
    <name evidence="4" type="ORF">W1030709_054</name>
    <name evidence="5" type="ORF">W1080709_053</name>
    <name evidence="6" type="ORF">W1130709_053</name>
    <name evidence="7" type="ORF">W2020709_053</name>
    <name evidence="8" type="ORF">W2390910_053</name>
</gene>
<evidence type="ECO:0000313" key="7">
    <source>
        <dbReference type="EMBL" id="AOO09129.1"/>
    </source>
</evidence>
<dbReference type="Proteomes" id="UP000219810">
    <property type="component" value="Segment"/>
</dbReference>
<dbReference type="Proteomes" id="UP000219867">
    <property type="component" value="Segment"/>
</dbReference>
<dbReference type="Proteomes" id="UP000219792">
    <property type="component" value="Segment"/>
</dbReference>
<evidence type="ECO:0000313" key="10">
    <source>
        <dbReference type="Proteomes" id="UP000219810"/>
    </source>
</evidence>
<reference evidence="9 10" key="1">
    <citation type="journal article" date="2016" name="Environ. Microbiol.">
        <title>Genomic diversification of marine cyanophages into stable ecotypes.</title>
        <authorList>
            <person name="Marston M.F."/>
            <person name="Martiny J.B."/>
        </authorList>
    </citation>
    <scope>NUCLEOTIDE SEQUENCE [LARGE SCALE GENOMIC DNA]</scope>
    <source>
        <strain evidence="1">LIS_01_1010</strain>
        <strain evidence="2">LIS_06_1010</strain>
        <strain evidence="3">LIS_12_1010</strain>
        <strain evidence="4">W1_03_0709</strain>
        <strain evidence="5">W1_08_0709</strain>
        <strain evidence="6">W1_13_0709</strain>
        <strain evidence="7">W2_02_0709</strain>
        <strain evidence="8">W2_39_0910</strain>
    </source>
</reference>
<evidence type="ECO:0000313" key="2">
    <source>
        <dbReference type="EMBL" id="AON98639.1"/>
    </source>
</evidence>
<dbReference type="Pfam" id="PF13759">
    <property type="entry name" value="2OG-FeII_Oxy_5"/>
    <property type="match status" value="1"/>
</dbReference>
<evidence type="ECO:0000313" key="4">
    <source>
        <dbReference type="EMBL" id="AOO07841.1"/>
    </source>
</evidence>
<organism evidence="3 11">
    <name type="scientific">Synechococcus phage S-RIM2</name>
    <dbReference type="NCBI Taxonomy" id="687800"/>
    <lineage>
        <taxon>Viruses</taxon>
        <taxon>Duplodnaviria</taxon>
        <taxon>Heunggongvirae</taxon>
        <taxon>Uroviricota</taxon>
        <taxon>Caudoviricetes</taxon>
        <taxon>Pantevenvirales</taxon>
        <taxon>Kyanoviridae</taxon>
        <taxon>Nerrivikvirus</taxon>
        <taxon>Nerrivikvirus srim2</taxon>
    </lineage>
</organism>
<dbReference type="Proteomes" id="UP000220274">
    <property type="component" value="Genome"/>
</dbReference>
<evidence type="ECO:0000313" key="1">
    <source>
        <dbReference type="EMBL" id="AON98208.1"/>
    </source>
</evidence>
<dbReference type="EMBL" id="KX349284">
    <property type="protein sequence ID" value="AOO09987.1"/>
    <property type="molecule type" value="Genomic_DNA"/>
</dbReference>
<dbReference type="Proteomes" id="UP000220437">
    <property type="component" value="Segment"/>
</dbReference>
<dbReference type="Gene3D" id="2.60.120.620">
    <property type="entry name" value="q2cbj1_9rhob like domain"/>
    <property type="match status" value="1"/>
</dbReference>
<dbReference type="EMBL" id="KX349229">
    <property type="protein sequence ID" value="AON98208.1"/>
    <property type="molecule type" value="Genomic_DNA"/>
</dbReference>
<dbReference type="EMBL" id="KX349278">
    <property type="protein sequence ID" value="AOO08700.1"/>
    <property type="molecule type" value="Genomic_DNA"/>
</dbReference>
<evidence type="ECO:0000313" key="8">
    <source>
        <dbReference type="EMBL" id="AOO09987.1"/>
    </source>
</evidence>
<evidence type="ECO:0000313" key="6">
    <source>
        <dbReference type="EMBL" id="AOO08700.1"/>
    </source>
</evidence>
<protein>
    <submittedName>
        <fullName evidence="3">Uncharacterized protein</fullName>
    </submittedName>
</protein>
<dbReference type="EMBL" id="KX349275">
    <property type="protein sequence ID" value="AOO08056.1"/>
    <property type="molecule type" value="Genomic_DNA"/>
</dbReference>
<sequence length="213" mass="24797">MTIEMFCPQWYYTGTVSEENQQRIVELFDDFVSNDDNFSESDGWNCSSLTTIHNEANGQAPWSEWLECIREHIDTFLEETQPTKDIQIIPQEAWANKYRLGHFQEYHDHAVANCNLSMVYFYKEFDETLFRFYNNEDSKYKSSGLKEVLSIPSSNTIIPKVSRGDIIIFPSFYPHYVCPNPHNEERITFSANFLVTPQEPAQGSPETSQSMQS</sequence>
<evidence type="ECO:0000313" key="5">
    <source>
        <dbReference type="EMBL" id="AOO08056.1"/>
    </source>
</evidence>
<evidence type="ECO:0000313" key="3">
    <source>
        <dbReference type="EMBL" id="AON99282.1"/>
    </source>
</evidence>